<evidence type="ECO:0000259" key="2">
    <source>
        <dbReference type="PROSITE" id="PS50887"/>
    </source>
</evidence>
<dbReference type="PROSITE" id="PS50887">
    <property type="entry name" value="GGDEF"/>
    <property type="match status" value="1"/>
</dbReference>
<dbReference type="SMART" id="SM00052">
    <property type="entry name" value="EAL"/>
    <property type="match status" value="1"/>
</dbReference>
<protein>
    <submittedName>
        <fullName evidence="3">Diguanylate cyclase/phosphodiesterase, probable</fullName>
    </submittedName>
</protein>
<dbReference type="SMART" id="SM00267">
    <property type="entry name" value="GGDEF"/>
    <property type="match status" value="1"/>
</dbReference>
<keyword evidence="4" id="KW-1185">Reference proteome</keyword>
<dbReference type="NCBIfam" id="TIGR00254">
    <property type="entry name" value="GGDEF"/>
    <property type="match status" value="1"/>
</dbReference>
<dbReference type="EMBL" id="FP236830">
    <property type="protein sequence ID" value="CAX53489.1"/>
    <property type="molecule type" value="Genomic_DNA"/>
</dbReference>
<keyword evidence="3" id="KW-0614">Plasmid</keyword>
<name>D8MJP1_ERWBE</name>
<dbReference type="Pfam" id="PF00563">
    <property type="entry name" value="EAL"/>
    <property type="match status" value="1"/>
</dbReference>
<dbReference type="InterPro" id="IPR043128">
    <property type="entry name" value="Rev_trsase/Diguanyl_cyclase"/>
</dbReference>
<dbReference type="InterPro" id="IPR000160">
    <property type="entry name" value="GGDEF_dom"/>
</dbReference>
<evidence type="ECO:0000313" key="3">
    <source>
        <dbReference type="EMBL" id="CAX53489.1"/>
    </source>
</evidence>
<dbReference type="KEGG" id="ebi:EbC_pEb17200360"/>
<dbReference type="RefSeq" id="WP_013199856.1">
    <property type="nucleotide sequence ID" value="NC_014305.1"/>
</dbReference>
<dbReference type="SUPFAM" id="SSF55073">
    <property type="entry name" value="Nucleotide cyclase"/>
    <property type="match status" value="1"/>
</dbReference>
<dbReference type="SUPFAM" id="SSF141868">
    <property type="entry name" value="EAL domain-like"/>
    <property type="match status" value="1"/>
</dbReference>
<dbReference type="InterPro" id="IPR001633">
    <property type="entry name" value="EAL_dom"/>
</dbReference>
<dbReference type="PANTHER" id="PTHR44757:SF2">
    <property type="entry name" value="BIOFILM ARCHITECTURE MAINTENANCE PROTEIN MBAA"/>
    <property type="match status" value="1"/>
</dbReference>
<dbReference type="AlphaFoldDB" id="D8MJP1"/>
<dbReference type="InterPro" id="IPR029787">
    <property type="entry name" value="Nucleotide_cyclase"/>
</dbReference>
<dbReference type="InterPro" id="IPR052155">
    <property type="entry name" value="Biofilm_reg_signaling"/>
</dbReference>
<reference evidence="3 4" key="1">
    <citation type="journal article" date="2010" name="BMC Genomics">
        <title>Genome comparison of the epiphytic bacteria Erwinia billingiae and E. tasmaniensis with the pear pathogen E. pyrifoliae.</title>
        <authorList>
            <person name="Kube M."/>
            <person name="Migdoll A.M."/>
            <person name="Gehring I."/>
            <person name="Heitmann K."/>
            <person name="Mayer Y."/>
            <person name="Kuhl H."/>
            <person name="Knaust F."/>
            <person name="Geider K."/>
            <person name="Reinhardt R."/>
        </authorList>
    </citation>
    <scope>NUCLEOTIDE SEQUENCE [LARGE SCALE GENOMIC DNA]</scope>
    <source>
        <strain evidence="3 4">Eb661</strain>
        <plasmid evidence="3">pEB170</plasmid>
    </source>
</reference>
<dbReference type="GeneID" id="90509848"/>
<proteinExistence type="predicted"/>
<dbReference type="Gene3D" id="3.30.70.270">
    <property type="match status" value="1"/>
</dbReference>
<evidence type="ECO:0000259" key="1">
    <source>
        <dbReference type="PROSITE" id="PS50883"/>
    </source>
</evidence>
<dbReference type="Proteomes" id="UP000008793">
    <property type="component" value="Plasmid pEB170"/>
</dbReference>
<dbReference type="PROSITE" id="PS50883">
    <property type="entry name" value="EAL"/>
    <property type="match status" value="1"/>
</dbReference>
<feature type="domain" description="EAL" evidence="1">
    <location>
        <begin position="100"/>
        <end position="350"/>
    </location>
</feature>
<dbReference type="CDD" id="cd01949">
    <property type="entry name" value="GGDEF"/>
    <property type="match status" value="1"/>
</dbReference>
<feature type="domain" description="GGDEF" evidence="2">
    <location>
        <begin position="1"/>
        <end position="91"/>
    </location>
</feature>
<dbReference type="HOGENOM" id="CLU_000445_70_50_6"/>
<sequence length="373" mass="41377">MVRSVTRLGGDEFIVLLSGGITEAADTAERLITAVQTPFHYQNLPVSVGASTGITIFPEHGQDPSSVMSAADLALYRAKGRGKGQYVLFMQAFREEELNRRRFERELETAVREHQFVLHYQPRYSATGASIIGCEALVRWQHPVRGLLLPAQFIDLLIKIPLSVTLGEWIIRNALRQVRQWQLHLPSLRVSINLFPRQISTTGLEEILYDSAGGFADYVDFEIDESLLTTLIQETPERFEAVRMTGASFIIDHYGRAVGAISMLRQGFLSGLKIDKTLTLQLHTSMRVRMMFRGIAALGKSLGINVSAEGVEDNAQRKFVTLAGCDIIQGSGLCLPLSAQAFEALICGTESTDVDGILLAERGYYYATTLRSF</sequence>
<dbReference type="Gene3D" id="3.20.20.450">
    <property type="entry name" value="EAL domain"/>
    <property type="match status" value="1"/>
</dbReference>
<dbReference type="PANTHER" id="PTHR44757">
    <property type="entry name" value="DIGUANYLATE CYCLASE DGCP"/>
    <property type="match status" value="1"/>
</dbReference>
<dbReference type="InterPro" id="IPR035919">
    <property type="entry name" value="EAL_sf"/>
</dbReference>
<organism evidence="4">
    <name type="scientific">Erwinia billingiae (strain Eb661)</name>
    <dbReference type="NCBI Taxonomy" id="634500"/>
    <lineage>
        <taxon>Bacteria</taxon>
        <taxon>Pseudomonadati</taxon>
        <taxon>Pseudomonadota</taxon>
        <taxon>Gammaproteobacteria</taxon>
        <taxon>Enterobacterales</taxon>
        <taxon>Erwiniaceae</taxon>
        <taxon>Erwinia</taxon>
    </lineage>
</organism>
<gene>
    <name evidence="3" type="ordered locus">EbC_pEb17200360</name>
</gene>
<dbReference type="CDD" id="cd01948">
    <property type="entry name" value="EAL"/>
    <property type="match status" value="1"/>
</dbReference>
<accession>D8MJP1</accession>
<dbReference type="Pfam" id="PF00990">
    <property type="entry name" value="GGDEF"/>
    <property type="match status" value="1"/>
</dbReference>
<evidence type="ECO:0000313" key="4">
    <source>
        <dbReference type="Proteomes" id="UP000008793"/>
    </source>
</evidence>
<geneLocation type="plasmid" evidence="3 4">
    <name>pEB170</name>
</geneLocation>